<dbReference type="GO" id="GO:0043168">
    <property type="term" value="F:anion binding"/>
    <property type="evidence" value="ECO:0007669"/>
    <property type="project" value="UniProtKB-ARBA"/>
</dbReference>
<dbReference type="InterPro" id="IPR052733">
    <property type="entry name" value="Chloroplast_QOR"/>
</dbReference>
<dbReference type="InterPro" id="IPR020843">
    <property type="entry name" value="ER"/>
</dbReference>
<dbReference type="CDD" id="cd08267">
    <property type="entry name" value="MDR1"/>
    <property type="match status" value="1"/>
</dbReference>
<accession>A0A1I4PP09</accession>
<dbReference type="OrthoDB" id="146629at2157"/>
<dbReference type="InterPro" id="IPR013154">
    <property type="entry name" value="ADH-like_N"/>
</dbReference>
<organism evidence="2 3">
    <name type="scientific">Methanolobus profundi</name>
    <dbReference type="NCBI Taxonomy" id="487685"/>
    <lineage>
        <taxon>Archaea</taxon>
        <taxon>Methanobacteriati</taxon>
        <taxon>Methanobacteriota</taxon>
        <taxon>Stenosarchaea group</taxon>
        <taxon>Methanomicrobia</taxon>
        <taxon>Methanosarcinales</taxon>
        <taxon>Methanosarcinaceae</taxon>
        <taxon>Methanolobus</taxon>
    </lineage>
</organism>
<sequence length="320" mass="35210">MKAIVYERYGSPDVLELKEIAKPIPKDNEILIRVHASTVNRTDCGFRKADPFIARLFAGLTRPRNHILGTEFAGVVESTGKDVTEFSAGDSVFGHSGDKFRAHAEYICLSEDDPVALKPENMSYEEAASICDGAALAWTYLAKADLKKGHKVLINGASGSIGSAGIQLAIYCGAEVTGVCSTGNMEMVSSLGADRVIDYTQVDFTKDDLKYEVVFDAVGKSTFSRCKDLMKNGGIYFSTELGPMAQNPFLDIWTSLFGSKKVKFPMPKYTKKDVLFFKQLIEEGHLKAVIDRQYPLEQIADAHRYVDTGHKRGNVVITIV</sequence>
<dbReference type="GO" id="GO:0016616">
    <property type="term" value="F:oxidoreductase activity, acting on the CH-OH group of donors, NAD or NADP as acceptor"/>
    <property type="evidence" value="ECO:0007669"/>
    <property type="project" value="UniProtKB-ARBA"/>
</dbReference>
<dbReference type="GO" id="GO:0030554">
    <property type="term" value="F:adenyl nucleotide binding"/>
    <property type="evidence" value="ECO:0007669"/>
    <property type="project" value="UniProtKB-ARBA"/>
</dbReference>
<dbReference type="SMART" id="SM00829">
    <property type="entry name" value="PKS_ER"/>
    <property type="match status" value="1"/>
</dbReference>
<reference evidence="3" key="1">
    <citation type="submission" date="2016-10" db="EMBL/GenBank/DDBJ databases">
        <authorList>
            <person name="Varghese N."/>
            <person name="Submissions S."/>
        </authorList>
    </citation>
    <scope>NUCLEOTIDE SEQUENCE [LARGE SCALE GENOMIC DNA]</scope>
    <source>
        <strain evidence="3">Mob M</strain>
    </source>
</reference>
<dbReference type="SUPFAM" id="SSF51735">
    <property type="entry name" value="NAD(P)-binding Rossmann-fold domains"/>
    <property type="match status" value="1"/>
</dbReference>
<dbReference type="EMBL" id="FOUJ01000001">
    <property type="protein sequence ID" value="SFM29193.1"/>
    <property type="molecule type" value="Genomic_DNA"/>
</dbReference>
<dbReference type="PANTHER" id="PTHR44013:SF1">
    <property type="entry name" value="ZINC-TYPE ALCOHOL DEHYDROGENASE-LIKE PROTEIN C16A3.02C"/>
    <property type="match status" value="1"/>
</dbReference>
<proteinExistence type="predicted"/>
<evidence type="ECO:0000259" key="1">
    <source>
        <dbReference type="SMART" id="SM00829"/>
    </source>
</evidence>
<dbReference type="AlphaFoldDB" id="A0A1I4PP09"/>
<evidence type="ECO:0000313" key="3">
    <source>
        <dbReference type="Proteomes" id="UP000198535"/>
    </source>
</evidence>
<dbReference type="Gene3D" id="3.90.180.10">
    <property type="entry name" value="Medium-chain alcohol dehydrogenases, catalytic domain"/>
    <property type="match status" value="1"/>
</dbReference>
<dbReference type="Proteomes" id="UP000198535">
    <property type="component" value="Unassembled WGS sequence"/>
</dbReference>
<protein>
    <submittedName>
        <fullName evidence="2">NADPH:quinone reductase</fullName>
    </submittedName>
</protein>
<dbReference type="STRING" id="487685.SAMN04488696_0779"/>
<keyword evidence="3" id="KW-1185">Reference proteome</keyword>
<dbReference type="SUPFAM" id="SSF50129">
    <property type="entry name" value="GroES-like"/>
    <property type="match status" value="1"/>
</dbReference>
<evidence type="ECO:0000313" key="2">
    <source>
        <dbReference type="EMBL" id="SFM29193.1"/>
    </source>
</evidence>
<dbReference type="PANTHER" id="PTHR44013">
    <property type="entry name" value="ZINC-TYPE ALCOHOL DEHYDROGENASE-LIKE PROTEIN C16A3.02C"/>
    <property type="match status" value="1"/>
</dbReference>
<dbReference type="Pfam" id="PF08240">
    <property type="entry name" value="ADH_N"/>
    <property type="match status" value="1"/>
</dbReference>
<feature type="domain" description="Enoyl reductase (ER)" evidence="1">
    <location>
        <begin position="10"/>
        <end position="317"/>
    </location>
</feature>
<dbReference type="GO" id="GO:0044281">
    <property type="term" value="P:small molecule metabolic process"/>
    <property type="evidence" value="ECO:0007669"/>
    <property type="project" value="UniProtKB-ARBA"/>
</dbReference>
<name>A0A1I4PP09_9EURY</name>
<dbReference type="Gene3D" id="3.40.50.720">
    <property type="entry name" value="NAD(P)-binding Rossmann-like Domain"/>
    <property type="match status" value="1"/>
</dbReference>
<dbReference type="InterPro" id="IPR036291">
    <property type="entry name" value="NAD(P)-bd_dom_sf"/>
</dbReference>
<dbReference type="Pfam" id="PF13602">
    <property type="entry name" value="ADH_zinc_N_2"/>
    <property type="match status" value="1"/>
</dbReference>
<gene>
    <name evidence="2" type="ORF">SAMN04488696_0779</name>
</gene>
<dbReference type="RefSeq" id="WP_091933372.1">
    <property type="nucleotide sequence ID" value="NZ_FOUJ01000001.1"/>
</dbReference>
<dbReference type="InterPro" id="IPR011032">
    <property type="entry name" value="GroES-like_sf"/>
</dbReference>